<protein>
    <recommendedName>
        <fullName evidence="7">U8 snoRNA-decapping enzyme</fullName>
        <ecNumber evidence="6">3.6.1.64</ecNumber>
    </recommendedName>
    <alternativeName>
        <fullName evidence="10">IDP phosphatase</fullName>
    </alternativeName>
    <alternativeName>
        <fullName evidence="8">Inosine diphosphate phosphatase</fullName>
    </alternativeName>
    <alternativeName>
        <fullName evidence="9">Nucleoside diphosphate-linked moiety X motif 16</fullName>
    </alternativeName>
    <alternativeName>
        <fullName evidence="11">m7GpppN-mRNA hydrolase</fullName>
    </alternativeName>
</protein>
<evidence type="ECO:0000256" key="12">
    <source>
        <dbReference type="ARBA" id="ARBA00047661"/>
    </source>
</evidence>
<dbReference type="PROSITE" id="PS00893">
    <property type="entry name" value="NUDIX_BOX"/>
    <property type="match status" value="1"/>
</dbReference>
<dbReference type="InterPro" id="IPR054754">
    <property type="entry name" value="NudT16"/>
</dbReference>
<dbReference type="GO" id="GO:0003723">
    <property type="term" value="F:RNA binding"/>
    <property type="evidence" value="ECO:0007669"/>
    <property type="project" value="UniProtKB-KW"/>
</dbReference>
<evidence type="ECO:0000256" key="2">
    <source>
        <dbReference type="ARBA" id="ARBA00022801"/>
    </source>
</evidence>
<accession>A0A513ZZV2</accession>
<dbReference type="InterPro" id="IPR015797">
    <property type="entry name" value="NUDIX_hydrolase-like_dom_sf"/>
</dbReference>
<evidence type="ECO:0000256" key="13">
    <source>
        <dbReference type="ARBA" id="ARBA00047875"/>
    </source>
</evidence>
<dbReference type="GO" id="GO:0140933">
    <property type="term" value="F:5'-(N(7)-methylguanosine 5'-triphospho)-[mRNA] hydrolase activity"/>
    <property type="evidence" value="ECO:0007669"/>
    <property type="project" value="UniProtKB-EC"/>
</dbReference>
<dbReference type="Proteomes" id="UP000319466">
    <property type="component" value="Segment"/>
</dbReference>
<dbReference type="Gene3D" id="3.90.79.10">
    <property type="entry name" value="Nucleoside Triphosphate Pyrophosphohydrolase"/>
    <property type="match status" value="1"/>
</dbReference>
<dbReference type="EC" id="3.6.1.64" evidence="6"/>
<evidence type="ECO:0000256" key="1">
    <source>
        <dbReference type="ARBA" id="ARBA00001941"/>
    </source>
</evidence>
<name>A0A513ZZV2_9CAUD</name>
<dbReference type="GO" id="GO:1990003">
    <property type="term" value="F:IDP phosphatase activity"/>
    <property type="evidence" value="ECO:0007669"/>
    <property type="project" value="UniProtKB-EC"/>
</dbReference>
<evidence type="ECO:0000313" key="16">
    <source>
        <dbReference type="EMBL" id="QDH46532.1"/>
    </source>
</evidence>
<comment type="catalytic activity">
    <reaction evidence="12">
        <text>a 5'-end (N(7)-methyl 5'-triphosphoguanosine)-ribonucleoside in mRNA + H2O = N(7)-methyl-GDP + a 5'-end phospho-ribonucleoside in mRNA + 2 H(+)</text>
        <dbReference type="Rhea" id="RHEA:67484"/>
        <dbReference type="Rhea" id="RHEA-COMP:15692"/>
        <dbReference type="Rhea" id="RHEA-COMP:17167"/>
        <dbReference type="ChEBI" id="CHEBI:15377"/>
        <dbReference type="ChEBI" id="CHEBI:15378"/>
        <dbReference type="ChEBI" id="CHEBI:63714"/>
        <dbReference type="ChEBI" id="CHEBI:138282"/>
        <dbReference type="ChEBI" id="CHEBI:156461"/>
        <dbReference type="EC" id="3.6.1.62"/>
    </reaction>
    <physiologicalReaction direction="left-to-right" evidence="12">
        <dbReference type="Rhea" id="RHEA:67485"/>
    </physiologicalReaction>
</comment>
<evidence type="ECO:0000256" key="10">
    <source>
        <dbReference type="ARBA" id="ARBA00042015"/>
    </source>
</evidence>
<evidence type="ECO:0000256" key="6">
    <source>
        <dbReference type="ARBA" id="ARBA00038899"/>
    </source>
</evidence>
<dbReference type="PROSITE" id="PS51462">
    <property type="entry name" value="NUDIX"/>
    <property type="match status" value="1"/>
</dbReference>
<evidence type="ECO:0000256" key="9">
    <source>
        <dbReference type="ARBA" id="ARBA00041656"/>
    </source>
</evidence>
<evidence type="ECO:0000256" key="5">
    <source>
        <dbReference type="ARBA" id="ARBA00038173"/>
    </source>
</evidence>
<comment type="catalytic activity">
    <reaction evidence="14">
        <text>dIDP + H2O = dIMP + phosphate + H(+)</text>
        <dbReference type="Rhea" id="RHEA:35211"/>
        <dbReference type="ChEBI" id="CHEBI:15377"/>
        <dbReference type="ChEBI" id="CHEBI:15378"/>
        <dbReference type="ChEBI" id="CHEBI:43474"/>
        <dbReference type="ChEBI" id="CHEBI:61194"/>
        <dbReference type="ChEBI" id="CHEBI:62286"/>
        <dbReference type="EC" id="3.6.1.64"/>
    </reaction>
    <physiologicalReaction direction="left-to-right" evidence="14">
        <dbReference type="Rhea" id="RHEA:35212"/>
    </physiologicalReaction>
</comment>
<keyword evidence="17" id="KW-1185">Reference proteome</keyword>
<dbReference type="InterPro" id="IPR000086">
    <property type="entry name" value="NUDIX_hydrolase_dom"/>
</dbReference>
<comment type="cofactor">
    <cofactor evidence="1">
        <name>Co(2+)</name>
        <dbReference type="ChEBI" id="CHEBI:48828"/>
    </cofactor>
</comment>
<evidence type="ECO:0000256" key="4">
    <source>
        <dbReference type="ARBA" id="ARBA00023080"/>
    </source>
</evidence>
<sequence length="181" mass="20593">MMIKKKLKEWGREGNACFLWMYSETSSAIKVFAQFRKDGMIGAPGGKVENGESLEQALFREVYEETGIDIRPYAHYIELLCTMSRIGSQKHSHAYALKVSEKVLSDFQKYAATRAGSHAEESNGFILLPFNSWGTYHNVMGHNFSYSAKEELQELLNRSFNTSFDVGQWDALVSKINTKDK</sequence>
<evidence type="ECO:0000259" key="15">
    <source>
        <dbReference type="PROSITE" id="PS51462"/>
    </source>
</evidence>
<dbReference type="GO" id="GO:0009117">
    <property type="term" value="P:nucleotide metabolic process"/>
    <property type="evidence" value="ECO:0007669"/>
    <property type="project" value="UniProtKB-KW"/>
</dbReference>
<evidence type="ECO:0000256" key="11">
    <source>
        <dbReference type="ARBA" id="ARBA00043162"/>
    </source>
</evidence>
<gene>
    <name evidence="16" type="ORF">LAh6_151</name>
</gene>
<organism evidence="16 17">
    <name type="scientific">Aeromonas phage LAh_6</name>
    <dbReference type="NCBI Taxonomy" id="2591030"/>
    <lineage>
        <taxon>Viruses</taxon>
        <taxon>Duplodnaviria</taxon>
        <taxon>Heunggongvirae</taxon>
        <taxon>Uroviricota</taxon>
        <taxon>Caudoviricetes</taxon>
        <taxon>Grimontviridae</taxon>
        <taxon>Lahexavirus</taxon>
        <taxon>Lahexavirus LAh6</taxon>
    </lineage>
</organism>
<comment type="similarity">
    <text evidence="5">Belongs to the Nudix hydrolase family. NUDT16 subfamily.</text>
</comment>
<dbReference type="SUPFAM" id="SSF55811">
    <property type="entry name" value="Nudix"/>
    <property type="match status" value="1"/>
</dbReference>
<evidence type="ECO:0000256" key="7">
    <source>
        <dbReference type="ARBA" id="ARBA00039871"/>
    </source>
</evidence>
<dbReference type="InterPro" id="IPR020476">
    <property type="entry name" value="Nudix_hydrolase"/>
</dbReference>
<keyword evidence="4" id="KW-0546">Nucleotide metabolism</keyword>
<comment type="catalytic activity">
    <reaction evidence="13">
        <text>IDP + H2O = IMP + phosphate + H(+)</text>
        <dbReference type="Rhea" id="RHEA:35207"/>
        <dbReference type="ChEBI" id="CHEBI:15377"/>
        <dbReference type="ChEBI" id="CHEBI:15378"/>
        <dbReference type="ChEBI" id="CHEBI:43474"/>
        <dbReference type="ChEBI" id="CHEBI:58053"/>
        <dbReference type="ChEBI" id="CHEBI:58280"/>
        <dbReference type="EC" id="3.6.1.64"/>
    </reaction>
    <physiologicalReaction direction="left-to-right" evidence="13">
        <dbReference type="Rhea" id="RHEA:35208"/>
    </physiologicalReaction>
</comment>
<keyword evidence="3" id="KW-0694">RNA-binding</keyword>
<evidence type="ECO:0000256" key="8">
    <source>
        <dbReference type="ARBA" id="ARBA00041450"/>
    </source>
</evidence>
<keyword evidence="2" id="KW-0378">Hydrolase</keyword>
<reference evidence="16 17" key="1">
    <citation type="submission" date="2019-04" db="EMBL/GenBank/DDBJ databases">
        <title>Novel bacteriophages capable of disrupting biofilms from clinical strains of Aeromonas hydrophila with intrinsic antibiotic resistance.</title>
        <authorList>
            <person name="Kabwe M."/>
            <person name="Brown T.L."/>
            <person name="Speirs L."/>
            <person name="Ku H."/>
            <person name="Leach M."/>
            <person name="Chan H.T."/>
            <person name="Petrovski S."/>
            <person name="Lock P."/>
            <person name="Tucci J."/>
        </authorList>
    </citation>
    <scope>NUCLEOTIDE SEQUENCE [LARGE SCALE GENOMIC DNA]</scope>
</reference>
<feature type="domain" description="Nudix hydrolase" evidence="15">
    <location>
        <begin position="10"/>
        <end position="152"/>
    </location>
</feature>
<dbReference type="InterPro" id="IPR020084">
    <property type="entry name" value="NUDIX_hydrolase_CS"/>
</dbReference>
<evidence type="ECO:0000256" key="3">
    <source>
        <dbReference type="ARBA" id="ARBA00022884"/>
    </source>
</evidence>
<evidence type="ECO:0000313" key="17">
    <source>
        <dbReference type="Proteomes" id="UP000319466"/>
    </source>
</evidence>
<dbReference type="PRINTS" id="PR00502">
    <property type="entry name" value="NUDIXFAMILY"/>
</dbReference>
<dbReference type="Pfam" id="PF22327">
    <property type="entry name" value="Nudt16-like"/>
    <property type="match status" value="1"/>
</dbReference>
<dbReference type="EMBL" id="MK838112">
    <property type="protein sequence ID" value="QDH46532.1"/>
    <property type="molecule type" value="Genomic_DNA"/>
</dbReference>
<proteinExistence type="inferred from homology"/>
<evidence type="ECO:0000256" key="14">
    <source>
        <dbReference type="ARBA" id="ARBA00048945"/>
    </source>
</evidence>